<feature type="transmembrane region" description="Helical" evidence="1">
    <location>
        <begin position="43"/>
        <end position="62"/>
    </location>
</feature>
<dbReference type="AlphaFoldDB" id="N0BFL5"/>
<evidence type="ECO:0000256" key="1">
    <source>
        <dbReference type="SAM" id="Phobius"/>
    </source>
</evidence>
<dbReference type="RefSeq" id="WP_015590645.1">
    <property type="nucleotide sequence ID" value="NC_021169.1"/>
</dbReference>
<gene>
    <name evidence="2" type="ORF">Asulf_01046</name>
</gene>
<keyword evidence="1" id="KW-0812">Transmembrane</keyword>
<keyword evidence="1" id="KW-0472">Membrane</keyword>
<feature type="transmembrane region" description="Helical" evidence="1">
    <location>
        <begin position="16"/>
        <end position="37"/>
    </location>
</feature>
<dbReference type="STRING" id="387631.Asulf_01046"/>
<sequence>MIWTYQPFKNPQMKRFWLSVCVVLLIAGNLLSFVRFQNDFSRLMFSSITFTMAVAFFAILMLRKPRYYYIEDQTIYSATKRTKLTDIEDIDVDSKNLVIKLKLINPSSMSLKKIYFDNIDNLKKVEEEIRKYL</sequence>
<dbReference type="eggNOG" id="arCOG10231">
    <property type="taxonomic scope" value="Archaea"/>
</dbReference>
<evidence type="ECO:0000313" key="3">
    <source>
        <dbReference type="Proteomes" id="UP000013307"/>
    </source>
</evidence>
<evidence type="ECO:0000313" key="2">
    <source>
        <dbReference type="EMBL" id="AGK61047.1"/>
    </source>
</evidence>
<proteinExistence type="predicted"/>
<accession>N0BFL5</accession>
<protein>
    <recommendedName>
        <fullName evidence="4">DUF304 domain-containing protein</fullName>
    </recommendedName>
</protein>
<reference evidence="2 3" key="1">
    <citation type="journal article" date="2013" name="Genome Announc.">
        <title>Complete Genome Sequence of the Thermophilic and Facultatively Chemolithoautotrophic Sulfate Reducer Archaeoglobus sulfaticallidus Strain PM70-1T.</title>
        <authorList>
            <person name="Stokke R."/>
            <person name="Hocking W.P."/>
            <person name="Steinsbu B.O."/>
            <person name="Steen I.H."/>
        </authorList>
    </citation>
    <scope>NUCLEOTIDE SEQUENCE [LARGE SCALE GENOMIC DNA]</scope>
    <source>
        <strain evidence="2">PM70-1</strain>
    </source>
</reference>
<evidence type="ECO:0008006" key="4">
    <source>
        <dbReference type="Google" id="ProtNLM"/>
    </source>
</evidence>
<dbReference type="Proteomes" id="UP000013307">
    <property type="component" value="Chromosome"/>
</dbReference>
<dbReference type="EMBL" id="CP005290">
    <property type="protein sequence ID" value="AGK61047.1"/>
    <property type="molecule type" value="Genomic_DNA"/>
</dbReference>
<organism evidence="2 3">
    <name type="scientific">Archaeoglobus sulfaticallidus PM70-1</name>
    <dbReference type="NCBI Taxonomy" id="387631"/>
    <lineage>
        <taxon>Archaea</taxon>
        <taxon>Methanobacteriati</taxon>
        <taxon>Methanobacteriota</taxon>
        <taxon>Archaeoglobi</taxon>
        <taxon>Archaeoglobales</taxon>
        <taxon>Archaeoglobaceae</taxon>
        <taxon>Archaeoglobus</taxon>
    </lineage>
</organism>
<keyword evidence="3" id="KW-1185">Reference proteome</keyword>
<dbReference type="OrthoDB" id="50408at2157"/>
<dbReference type="HOGENOM" id="CLU_1880938_0_0_2"/>
<name>N0BFL5_9EURY</name>
<keyword evidence="1" id="KW-1133">Transmembrane helix</keyword>
<dbReference type="KEGG" id="ast:Asulf_01046"/>
<dbReference type="GeneID" id="15392687"/>